<dbReference type="Proteomes" id="UP000286947">
    <property type="component" value="Unassembled WGS sequence"/>
</dbReference>
<reference evidence="1 2" key="1">
    <citation type="submission" date="2018-01" db="EMBL/GenBank/DDBJ databases">
        <title>Saezia sanguinis gen. nov., sp. nov., in the order Burkholderiales isolated from human blood.</title>
        <authorList>
            <person name="Medina-Pascual M.J."/>
            <person name="Valdezate S."/>
            <person name="Monzon S."/>
            <person name="Cuesta I."/>
            <person name="Carrasco G."/>
            <person name="Villalon P."/>
            <person name="Saez-Nieto J.A."/>
        </authorList>
    </citation>
    <scope>NUCLEOTIDE SEQUENCE [LARGE SCALE GENOMIC DNA]</scope>
    <source>
        <strain evidence="1 2">CNM695-12</strain>
    </source>
</reference>
<sequence>MAHGSNLKVGIAFDKLFFEVLCLEVKTVWHR</sequence>
<accession>A0A433SHB6</accession>
<evidence type="ECO:0000313" key="1">
    <source>
        <dbReference type="EMBL" id="RUS68147.1"/>
    </source>
</evidence>
<evidence type="ECO:0000313" key="2">
    <source>
        <dbReference type="Proteomes" id="UP000286947"/>
    </source>
</evidence>
<protein>
    <submittedName>
        <fullName evidence="1">Uncharacterized protein</fullName>
    </submittedName>
</protein>
<comment type="caution">
    <text evidence="1">The sequence shown here is derived from an EMBL/GenBank/DDBJ whole genome shotgun (WGS) entry which is preliminary data.</text>
</comment>
<proteinExistence type="predicted"/>
<organism evidence="1 2">
    <name type="scientific">Saezia sanguinis</name>
    <dbReference type="NCBI Taxonomy" id="1965230"/>
    <lineage>
        <taxon>Bacteria</taxon>
        <taxon>Pseudomonadati</taxon>
        <taxon>Pseudomonadota</taxon>
        <taxon>Betaproteobacteria</taxon>
        <taxon>Burkholderiales</taxon>
        <taxon>Saeziaceae</taxon>
        <taxon>Saezia</taxon>
    </lineage>
</organism>
<name>A0A433SHB6_9BURK</name>
<keyword evidence="2" id="KW-1185">Reference proteome</keyword>
<dbReference type="AlphaFoldDB" id="A0A433SHB6"/>
<dbReference type="EMBL" id="PQSP01000001">
    <property type="protein sequence ID" value="RUS68147.1"/>
    <property type="molecule type" value="Genomic_DNA"/>
</dbReference>
<gene>
    <name evidence="1" type="ORF">CUZ56_00632</name>
</gene>